<evidence type="ECO:0000256" key="6">
    <source>
        <dbReference type="ARBA" id="ARBA00023136"/>
    </source>
</evidence>
<feature type="transmembrane region" description="Helical" evidence="8">
    <location>
        <begin position="229"/>
        <end position="246"/>
    </location>
</feature>
<reference evidence="9 10" key="1">
    <citation type="journal article" date="2020" name="bioRxiv">
        <title>Metabolic contributions of an alphaproteobacterial endosymbiont in the apicomplexan Cardiosporidium cionae.</title>
        <authorList>
            <person name="Hunter E.S."/>
            <person name="Paight C.J."/>
            <person name="Lane C.E."/>
        </authorList>
    </citation>
    <scope>NUCLEOTIDE SEQUENCE [LARGE SCALE GENOMIC DNA]</scope>
    <source>
        <strain evidence="9">ESH_2018</strain>
    </source>
</reference>
<dbReference type="Proteomes" id="UP000823046">
    <property type="component" value="Unassembled WGS sequence"/>
</dbReference>
<feature type="transmembrane region" description="Helical" evidence="8">
    <location>
        <begin position="407"/>
        <end position="426"/>
    </location>
</feature>
<dbReference type="PANTHER" id="PTHR48086:SF10">
    <property type="entry name" value="AGR155CP"/>
    <property type="match status" value="1"/>
</dbReference>
<comment type="caution">
    <text evidence="9">The sequence shown here is derived from an EMBL/GenBank/DDBJ whole genome shotgun (WGS) entry which is preliminary data.</text>
</comment>
<evidence type="ECO:0000256" key="5">
    <source>
        <dbReference type="ARBA" id="ARBA00022989"/>
    </source>
</evidence>
<evidence type="ECO:0000256" key="4">
    <source>
        <dbReference type="ARBA" id="ARBA00022692"/>
    </source>
</evidence>
<evidence type="ECO:0000313" key="10">
    <source>
        <dbReference type="Proteomes" id="UP000823046"/>
    </source>
</evidence>
<proteinExistence type="inferred from homology"/>
<feature type="transmembrane region" description="Helical" evidence="8">
    <location>
        <begin position="165"/>
        <end position="184"/>
    </location>
</feature>
<feature type="transmembrane region" description="Helical" evidence="8">
    <location>
        <begin position="191"/>
        <end position="209"/>
    </location>
</feature>
<organism evidence="9 10">
    <name type="scientific">Cardiosporidium cionae</name>
    <dbReference type="NCBI Taxonomy" id="476202"/>
    <lineage>
        <taxon>Eukaryota</taxon>
        <taxon>Sar</taxon>
        <taxon>Alveolata</taxon>
        <taxon>Apicomplexa</taxon>
        <taxon>Aconoidasida</taxon>
        <taxon>Nephromycida</taxon>
        <taxon>Cardiosporidium</taxon>
    </lineage>
</organism>
<dbReference type="InterPro" id="IPR038377">
    <property type="entry name" value="Na/Glc_symporter_sf"/>
</dbReference>
<keyword evidence="3" id="KW-0813">Transport</keyword>
<feature type="transmembrane region" description="Helical" evidence="8">
    <location>
        <begin position="48"/>
        <end position="69"/>
    </location>
</feature>
<gene>
    <name evidence="9" type="ORF">IE077_001367</name>
</gene>
<feature type="transmembrane region" description="Helical" evidence="8">
    <location>
        <begin position="6"/>
        <end position="28"/>
    </location>
</feature>
<name>A0ABQ7JD49_9APIC</name>
<evidence type="ECO:0000256" key="3">
    <source>
        <dbReference type="ARBA" id="ARBA00022448"/>
    </source>
</evidence>
<feature type="transmembrane region" description="Helical" evidence="8">
    <location>
        <begin position="75"/>
        <end position="97"/>
    </location>
</feature>
<comment type="similarity">
    <text evidence="2 7">Belongs to the sodium:solute symporter (SSF) (TC 2.A.21) family.</text>
</comment>
<dbReference type="PROSITE" id="PS50283">
    <property type="entry name" value="NA_SOLUT_SYMP_3"/>
    <property type="match status" value="1"/>
</dbReference>
<feature type="transmembrane region" description="Helical" evidence="8">
    <location>
        <begin position="446"/>
        <end position="470"/>
    </location>
</feature>
<keyword evidence="10" id="KW-1185">Reference proteome</keyword>
<dbReference type="InterPro" id="IPR050277">
    <property type="entry name" value="Sodium:Solute_Symporter"/>
</dbReference>
<feature type="transmembrane region" description="Helical" evidence="8">
    <location>
        <begin position="267"/>
        <end position="287"/>
    </location>
</feature>
<feature type="transmembrane region" description="Helical" evidence="8">
    <location>
        <begin position="380"/>
        <end position="400"/>
    </location>
</feature>
<dbReference type="Gene3D" id="1.20.1730.10">
    <property type="entry name" value="Sodium/glucose cotransporter"/>
    <property type="match status" value="1"/>
</dbReference>
<keyword evidence="4 8" id="KW-0812">Transmembrane</keyword>
<keyword evidence="6 8" id="KW-0472">Membrane</keyword>
<evidence type="ECO:0000256" key="2">
    <source>
        <dbReference type="ARBA" id="ARBA00006434"/>
    </source>
</evidence>
<dbReference type="EMBL" id="JADAQX010000109">
    <property type="protein sequence ID" value="KAF8821923.1"/>
    <property type="molecule type" value="Genomic_DNA"/>
</dbReference>
<evidence type="ECO:0000313" key="9">
    <source>
        <dbReference type="EMBL" id="KAF8821923.1"/>
    </source>
</evidence>
<comment type="subcellular location">
    <subcellularLocation>
        <location evidence="1">Membrane</location>
        <topology evidence="1">Multi-pass membrane protein</topology>
    </subcellularLocation>
</comment>
<evidence type="ECO:0000256" key="8">
    <source>
        <dbReference type="SAM" id="Phobius"/>
    </source>
</evidence>
<dbReference type="Pfam" id="PF00474">
    <property type="entry name" value="SSF"/>
    <property type="match status" value="1"/>
</dbReference>
<dbReference type="PANTHER" id="PTHR48086">
    <property type="entry name" value="SODIUM/PROLINE SYMPORTER-RELATED"/>
    <property type="match status" value="1"/>
</dbReference>
<accession>A0ABQ7JD49</accession>
<feature type="transmembrane region" description="Helical" evidence="8">
    <location>
        <begin position="129"/>
        <end position="153"/>
    </location>
</feature>
<keyword evidence="5 8" id="KW-1133">Transmembrane helix</keyword>
<protein>
    <submittedName>
        <fullName evidence="9">Transporter, solute:sodium symporter (SSS) family protein</fullName>
    </submittedName>
</protein>
<feature type="transmembrane region" description="Helical" evidence="8">
    <location>
        <begin position="352"/>
        <end position="374"/>
    </location>
</feature>
<dbReference type="InterPro" id="IPR001734">
    <property type="entry name" value="Na/solute_symporter"/>
</dbReference>
<evidence type="ECO:0000256" key="7">
    <source>
        <dbReference type="RuleBase" id="RU362091"/>
    </source>
</evidence>
<sequence>MVLSSAIALGIVIGSMLLFNAAISIAAFTGKWRTIFQANDSYISARNLFGPLKLGTSLFSSTLGSWIIFAVPELSFLYGLLPLFLYALAVILPIFYLRYIAAYIRDISGDEATSLGDFVLKRYGIPMHIVFLAVSSLAMFLSLAGELLFVGFAVQSISPSIPRNIAIIILAALTWSYTAIGGLAASIISDFYQAVVVIIILIVGLIAASTTVNISSRALREASTFSTEGLISGAIMLISFFPAYLIDQGAWQRVWAGRDIKSVQSGLLIASAFIAPVMIFFGFGGILAKSASGTAEITDASSAFFSLIISLNTFLVACMLVLMVTLVASSLDSSLNAISAIFWGVLKKFKVSFYWIIPINAITIILAVLSAIYWESNVLILFLIGNLFAAAIMPPILYGLTKKSTQFGAMCGFILGVLSIGIFGFIRTSSLIGALQAYTVSTGLASIYTLLTFLIVTAVSFLSTVIVSFIHKKLAPLERIPSNNRSFYKP</sequence>
<feature type="transmembrane region" description="Helical" evidence="8">
    <location>
        <begin position="307"/>
        <end position="331"/>
    </location>
</feature>
<evidence type="ECO:0000256" key="1">
    <source>
        <dbReference type="ARBA" id="ARBA00004141"/>
    </source>
</evidence>